<organism evidence="2 3">
    <name type="scientific">Clathrus columnatus</name>
    <dbReference type="NCBI Taxonomy" id="1419009"/>
    <lineage>
        <taxon>Eukaryota</taxon>
        <taxon>Fungi</taxon>
        <taxon>Dikarya</taxon>
        <taxon>Basidiomycota</taxon>
        <taxon>Agaricomycotina</taxon>
        <taxon>Agaricomycetes</taxon>
        <taxon>Phallomycetidae</taxon>
        <taxon>Phallales</taxon>
        <taxon>Clathraceae</taxon>
        <taxon>Clathrus</taxon>
    </lineage>
</organism>
<feature type="domain" description="DUF6533" evidence="1">
    <location>
        <begin position="35"/>
        <end position="78"/>
    </location>
</feature>
<accession>A0AAV5ALH9</accession>
<evidence type="ECO:0000313" key="3">
    <source>
        <dbReference type="Proteomes" id="UP001050691"/>
    </source>
</evidence>
<evidence type="ECO:0000313" key="2">
    <source>
        <dbReference type="EMBL" id="GJJ15527.1"/>
    </source>
</evidence>
<dbReference type="EMBL" id="BPWL01000011">
    <property type="protein sequence ID" value="GJJ15527.1"/>
    <property type="molecule type" value="Genomic_DNA"/>
</dbReference>
<sequence>METEMFSVIVNASSTSTHLTPALLQTAVHLQASKYFQVASGVILIYDHLITFGQEIEQIWTQPWTGATLLFALIRYISTLQRPIITAAFLSAEWSQHVYVKIVVET</sequence>
<proteinExistence type="predicted"/>
<protein>
    <recommendedName>
        <fullName evidence="1">DUF6533 domain-containing protein</fullName>
    </recommendedName>
</protein>
<dbReference type="Proteomes" id="UP001050691">
    <property type="component" value="Unassembled WGS sequence"/>
</dbReference>
<dbReference type="Pfam" id="PF20151">
    <property type="entry name" value="DUF6533"/>
    <property type="match status" value="1"/>
</dbReference>
<dbReference type="InterPro" id="IPR045340">
    <property type="entry name" value="DUF6533"/>
</dbReference>
<evidence type="ECO:0000259" key="1">
    <source>
        <dbReference type="Pfam" id="PF20151"/>
    </source>
</evidence>
<keyword evidence="3" id="KW-1185">Reference proteome</keyword>
<name>A0AAV5ALH9_9AGAM</name>
<comment type="caution">
    <text evidence="2">The sequence shown here is derived from an EMBL/GenBank/DDBJ whole genome shotgun (WGS) entry which is preliminary data.</text>
</comment>
<reference evidence="2" key="1">
    <citation type="submission" date="2021-10" db="EMBL/GenBank/DDBJ databases">
        <title>De novo Genome Assembly of Clathrus columnatus (Basidiomycota, Fungi) Using Illumina and Nanopore Sequence Data.</title>
        <authorList>
            <person name="Ogiso-Tanaka E."/>
            <person name="Itagaki H."/>
            <person name="Hosoya T."/>
            <person name="Hosaka K."/>
        </authorList>
    </citation>
    <scope>NUCLEOTIDE SEQUENCE</scope>
    <source>
        <strain evidence="2">MO-923</strain>
    </source>
</reference>
<dbReference type="AlphaFoldDB" id="A0AAV5ALH9"/>
<gene>
    <name evidence="2" type="ORF">Clacol_009805</name>
</gene>